<gene>
    <name evidence="3" type="ORF">DERYTH_LOCUS22367</name>
</gene>
<feature type="compositionally biased region" description="Low complexity" evidence="1">
    <location>
        <begin position="79"/>
        <end position="89"/>
    </location>
</feature>
<feature type="non-terminal residue" evidence="3">
    <location>
        <position position="1"/>
    </location>
</feature>
<dbReference type="AlphaFoldDB" id="A0A9N9JVS8"/>
<evidence type="ECO:0000313" key="3">
    <source>
        <dbReference type="EMBL" id="CAG8795892.1"/>
    </source>
</evidence>
<dbReference type="GO" id="GO:0008270">
    <property type="term" value="F:zinc ion binding"/>
    <property type="evidence" value="ECO:0007669"/>
    <property type="project" value="InterPro"/>
</dbReference>
<feature type="domain" description="Zn(2)-C6 fungal-type" evidence="2">
    <location>
        <begin position="38"/>
        <end position="65"/>
    </location>
</feature>
<evidence type="ECO:0000259" key="2">
    <source>
        <dbReference type="PROSITE" id="PS50048"/>
    </source>
</evidence>
<reference evidence="3" key="1">
    <citation type="submission" date="2021-06" db="EMBL/GenBank/DDBJ databases">
        <authorList>
            <person name="Kallberg Y."/>
            <person name="Tangrot J."/>
            <person name="Rosling A."/>
        </authorList>
    </citation>
    <scope>NUCLEOTIDE SEQUENCE</scope>
    <source>
        <strain evidence="3">MA453B</strain>
    </source>
</reference>
<dbReference type="EMBL" id="CAJVPY010030874">
    <property type="protein sequence ID" value="CAG8795892.1"/>
    <property type="molecule type" value="Genomic_DNA"/>
</dbReference>
<dbReference type="InterPro" id="IPR036864">
    <property type="entry name" value="Zn2-C6_fun-type_DNA-bd_sf"/>
</dbReference>
<feature type="non-terminal residue" evidence="3">
    <location>
        <position position="95"/>
    </location>
</feature>
<accession>A0A9N9JVS8</accession>
<name>A0A9N9JVS8_9GLOM</name>
<dbReference type="Proteomes" id="UP000789405">
    <property type="component" value="Unassembled WGS sequence"/>
</dbReference>
<dbReference type="PROSITE" id="PS50048">
    <property type="entry name" value="ZN2_CY6_FUNGAL_2"/>
    <property type="match status" value="1"/>
</dbReference>
<dbReference type="PROSITE" id="PS00463">
    <property type="entry name" value="ZN2_CY6_FUNGAL_1"/>
    <property type="match status" value="1"/>
</dbReference>
<comment type="caution">
    <text evidence="3">The sequence shown here is derived from an EMBL/GenBank/DDBJ whole genome shotgun (WGS) entry which is preliminary data.</text>
</comment>
<keyword evidence="4" id="KW-1185">Reference proteome</keyword>
<organism evidence="3 4">
    <name type="scientific">Dentiscutata erythropus</name>
    <dbReference type="NCBI Taxonomy" id="1348616"/>
    <lineage>
        <taxon>Eukaryota</taxon>
        <taxon>Fungi</taxon>
        <taxon>Fungi incertae sedis</taxon>
        <taxon>Mucoromycota</taxon>
        <taxon>Glomeromycotina</taxon>
        <taxon>Glomeromycetes</taxon>
        <taxon>Diversisporales</taxon>
        <taxon>Gigasporaceae</taxon>
        <taxon>Dentiscutata</taxon>
    </lineage>
</organism>
<dbReference type="Pfam" id="PF00172">
    <property type="entry name" value="Zn_clus"/>
    <property type="match status" value="1"/>
</dbReference>
<evidence type="ECO:0000313" key="4">
    <source>
        <dbReference type="Proteomes" id="UP000789405"/>
    </source>
</evidence>
<protein>
    <submittedName>
        <fullName evidence="3">16524_t:CDS:1</fullName>
    </submittedName>
</protein>
<dbReference type="Gene3D" id="4.10.240.10">
    <property type="entry name" value="Zn(2)-C6 fungal-type DNA-binding domain"/>
    <property type="match status" value="1"/>
</dbReference>
<evidence type="ECO:0000256" key="1">
    <source>
        <dbReference type="SAM" id="MobiDB-lite"/>
    </source>
</evidence>
<feature type="region of interest" description="Disordered" evidence="1">
    <location>
        <begin position="67"/>
        <end position="95"/>
    </location>
</feature>
<sequence length="95" mass="10747">TDTSSSSQGVFGINTLQYNNRVHTIRDMLRPRQRVISACYHCRRQHRGCNYYRPCNNCRIHGYDCNNSSNESSSRDSAIEQSSSSSIASNGNQPE</sequence>
<proteinExistence type="predicted"/>
<dbReference type="GO" id="GO:0000981">
    <property type="term" value="F:DNA-binding transcription factor activity, RNA polymerase II-specific"/>
    <property type="evidence" value="ECO:0007669"/>
    <property type="project" value="InterPro"/>
</dbReference>
<dbReference type="SUPFAM" id="SSF57701">
    <property type="entry name" value="Zn2/Cys6 DNA-binding domain"/>
    <property type="match status" value="1"/>
</dbReference>
<dbReference type="InterPro" id="IPR001138">
    <property type="entry name" value="Zn2Cys6_DnaBD"/>
</dbReference>
<dbReference type="SMART" id="SM00066">
    <property type="entry name" value="GAL4"/>
    <property type="match status" value="1"/>
</dbReference>